<evidence type="ECO:0000256" key="11">
    <source>
        <dbReference type="ARBA" id="ARBA00076899"/>
    </source>
</evidence>
<proteinExistence type="predicted"/>
<evidence type="ECO:0000256" key="7">
    <source>
        <dbReference type="ARBA" id="ARBA00023163"/>
    </source>
</evidence>
<dbReference type="PANTHER" id="PTHR23349">
    <property type="entry name" value="BASIC HELIX-LOOP-HELIX TRANSCRIPTION FACTOR, TWIST"/>
    <property type="match status" value="1"/>
</dbReference>
<evidence type="ECO:0000256" key="10">
    <source>
        <dbReference type="ARBA" id="ARBA00071496"/>
    </source>
</evidence>
<sequence length="213" mass="24155">MDLEEALFPPLMLAPEPELMEEVVIHVYSTGVIPSPAPITKLKRGLDGVYRSTHDWDDIVRKRQMANAKERERIRNLNSGFSTLKTLVPLIPRDRKPSKVDTLKAAAEYIRLLQHVLDETEDIERLEGFVEAEFNDGMTVPISLIRDISGGTDPVQSGMFIQTNAVCTQPELSELTCPPMMLRRCVLPTYIIQLQPNRNLRPCGLNERKKGYN</sequence>
<keyword evidence="3" id="KW-0221">Differentiation</keyword>
<name>A0A8C4RGL3_ERPCA</name>
<dbReference type="GeneID" id="114649170"/>
<dbReference type="GO" id="GO:0000981">
    <property type="term" value="F:DNA-binding transcription factor activity, RNA polymerase II-specific"/>
    <property type="evidence" value="ECO:0007669"/>
    <property type="project" value="TreeGrafter"/>
</dbReference>
<dbReference type="SUPFAM" id="SSF47459">
    <property type="entry name" value="HLH, helix-loop-helix DNA-binding domain"/>
    <property type="match status" value="1"/>
</dbReference>
<keyword evidence="7" id="KW-0804">Transcription</keyword>
<keyword evidence="4" id="KW-0896">Oogenesis</keyword>
<comment type="subcellular location">
    <subcellularLocation>
        <location evidence="1">Nucleus</location>
    </subcellularLocation>
</comment>
<evidence type="ECO:0000256" key="4">
    <source>
        <dbReference type="ARBA" id="ARBA00022943"/>
    </source>
</evidence>
<evidence type="ECO:0000259" key="12">
    <source>
        <dbReference type="PROSITE" id="PS50888"/>
    </source>
</evidence>
<dbReference type="SMART" id="SM00353">
    <property type="entry name" value="HLH"/>
    <property type="match status" value="1"/>
</dbReference>
<dbReference type="GeneTree" id="ENSGT00440000033552"/>
<dbReference type="AlphaFoldDB" id="A0A8C4RGL3"/>
<reference evidence="13" key="2">
    <citation type="submission" date="2025-08" db="UniProtKB">
        <authorList>
            <consortium name="Ensembl"/>
        </authorList>
    </citation>
    <scope>IDENTIFICATION</scope>
</reference>
<keyword evidence="2" id="KW-0217">Developmental protein</keyword>
<dbReference type="Ensembl" id="ENSECRT00000000390.1">
    <property type="protein sequence ID" value="ENSECRP00000000381.1"/>
    <property type="gene ID" value="ENSECRG00000000228.1"/>
</dbReference>
<dbReference type="PROSITE" id="PS50888">
    <property type="entry name" value="BHLH"/>
    <property type="match status" value="1"/>
</dbReference>
<dbReference type="GO" id="GO:0000977">
    <property type="term" value="F:RNA polymerase II transcription regulatory region sequence-specific DNA binding"/>
    <property type="evidence" value="ECO:0007669"/>
    <property type="project" value="TreeGrafter"/>
</dbReference>
<dbReference type="OrthoDB" id="5976910at2759"/>
<evidence type="ECO:0000256" key="1">
    <source>
        <dbReference type="ARBA" id="ARBA00004123"/>
    </source>
</evidence>
<keyword evidence="6" id="KW-0238">DNA-binding</keyword>
<dbReference type="Gene3D" id="4.10.280.10">
    <property type="entry name" value="Helix-loop-helix DNA-binding domain"/>
    <property type="match status" value="1"/>
</dbReference>
<dbReference type="InterPro" id="IPR036638">
    <property type="entry name" value="HLH_DNA-bd_sf"/>
</dbReference>
<evidence type="ECO:0000256" key="3">
    <source>
        <dbReference type="ARBA" id="ARBA00022782"/>
    </source>
</evidence>
<protein>
    <recommendedName>
        <fullName evidence="10">Factor in the germline alpha</fullName>
    </recommendedName>
    <alternativeName>
        <fullName evidence="11">Transcription factor FIGa</fullName>
    </alternativeName>
</protein>
<keyword evidence="14" id="KW-1185">Reference proteome</keyword>
<dbReference type="CDD" id="cd11422">
    <property type="entry name" value="bHLH_TS_FIGLA"/>
    <property type="match status" value="1"/>
</dbReference>
<reference evidence="13" key="1">
    <citation type="submission" date="2021-06" db="EMBL/GenBank/DDBJ databases">
        <authorList>
            <consortium name="Wellcome Sanger Institute Data Sharing"/>
        </authorList>
    </citation>
    <scope>NUCLEOTIDE SEQUENCE [LARGE SCALE GENOMIC DNA]</scope>
</reference>
<keyword evidence="8" id="KW-0539">Nucleus</keyword>
<comment type="subunit">
    <text evidence="9">Heterodimer with TCF3/isoform E12.</text>
</comment>
<organism evidence="13 14">
    <name type="scientific">Erpetoichthys calabaricus</name>
    <name type="common">Rope fish</name>
    <name type="synonym">Calamoichthys calabaricus</name>
    <dbReference type="NCBI Taxonomy" id="27687"/>
    <lineage>
        <taxon>Eukaryota</taxon>
        <taxon>Metazoa</taxon>
        <taxon>Chordata</taxon>
        <taxon>Craniata</taxon>
        <taxon>Vertebrata</taxon>
        <taxon>Euteleostomi</taxon>
        <taxon>Actinopterygii</taxon>
        <taxon>Polypteriformes</taxon>
        <taxon>Polypteridae</taxon>
        <taxon>Erpetoichthys</taxon>
    </lineage>
</organism>
<dbReference type="InterPro" id="IPR050283">
    <property type="entry name" value="E-box_TF_Regulators"/>
</dbReference>
<gene>
    <name evidence="13" type="primary">figla</name>
</gene>
<dbReference type="PANTHER" id="PTHR23349:SF57">
    <property type="entry name" value="FACTOR IN THE GERMLINE ALPHA"/>
    <property type="match status" value="1"/>
</dbReference>
<evidence type="ECO:0000256" key="2">
    <source>
        <dbReference type="ARBA" id="ARBA00022473"/>
    </source>
</evidence>
<dbReference type="GO" id="GO:0005634">
    <property type="term" value="C:nucleus"/>
    <property type="evidence" value="ECO:0007669"/>
    <property type="project" value="UniProtKB-SubCell"/>
</dbReference>
<keyword evidence="5" id="KW-0805">Transcription regulation</keyword>
<dbReference type="CTD" id="344018"/>
<dbReference type="Pfam" id="PF00010">
    <property type="entry name" value="HLH"/>
    <property type="match status" value="1"/>
</dbReference>
<dbReference type="GO" id="GO:0048477">
    <property type="term" value="P:oogenesis"/>
    <property type="evidence" value="ECO:0007669"/>
    <property type="project" value="UniProtKB-KW"/>
</dbReference>
<evidence type="ECO:0000256" key="9">
    <source>
        <dbReference type="ARBA" id="ARBA00065083"/>
    </source>
</evidence>
<evidence type="ECO:0000313" key="13">
    <source>
        <dbReference type="Ensembl" id="ENSECRP00000000381.1"/>
    </source>
</evidence>
<accession>A0A8C4RGL3</accession>
<dbReference type="RefSeq" id="XP_028654470.1">
    <property type="nucleotide sequence ID" value="XM_028798637.2"/>
</dbReference>
<evidence type="ECO:0000313" key="14">
    <source>
        <dbReference type="Proteomes" id="UP000694620"/>
    </source>
</evidence>
<evidence type="ECO:0000256" key="6">
    <source>
        <dbReference type="ARBA" id="ARBA00023125"/>
    </source>
</evidence>
<dbReference type="InterPro" id="IPR011598">
    <property type="entry name" value="bHLH_dom"/>
</dbReference>
<dbReference type="GO" id="GO:0046983">
    <property type="term" value="F:protein dimerization activity"/>
    <property type="evidence" value="ECO:0007669"/>
    <property type="project" value="InterPro"/>
</dbReference>
<dbReference type="Proteomes" id="UP000694620">
    <property type="component" value="Chromosome 1"/>
</dbReference>
<evidence type="ECO:0000256" key="8">
    <source>
        <dbReference type="ARBA" id="ARBA00023242"/>
    </source>
</evidence>
<reference evidence="13" key="3">
    <citation type="submission" date="2025-09" db="UniProtKB">
        <authorList>
            <consortium name="Ensembl"/>
        </authorList>
    </citation>
    <scope>IDENTIFICATION</scope>
</reference>
<dbReference type="FunFam" id="4.10.280.10:FF:000068">
    <property type="entry name" value="factor in the germline alpha"/>
    <property type="match status" value="1"/>
</dbReference>
<feature type="domain" description="BHLH" evidence="12">
    <location>
        <begin position="61"/>
        <end position="113"/>
    </location>
</feature>
<evidence type="ECO:0000256" key="5">
    <source>
        <dbReference type="ARBA" id="ARBA00023015"/>
    </source>
</evidence>